<keyword evidence="2" id="KW-1185">Reference proteome</keyword>
<protein>
    <submittedName>
        <fullName evidence="1">Uncharacterized protein</fullName>
    </submittedName>
</protein>
<sequence>MNCLVAITYKLNAEALIPPSLYEALCSINNETNENDTFAESVDSFTPFSNDENDAESGNEIFYVESDSDNLYFNSDYSKMKDEQNNCDSLKKKLGVGSDPLPILISPHQVKKILDSNNCAFATQ</sequence>
<dbReference type="AlphaFoldDB" id="A0A8X6LJ24"/>
<evidence type="ECO:0000313" key="1">
    <source>
        <dbReference type="EMBL" id="GFR10207.1"/>
    </source>
</evidence>
<reference evidence="1" key="1">
    <citation type="submission" date="2020-07" db="EMBL/GenBank/DDBJ databases">
        <title>Multicomponent nature underlies the extraordinary mechanical properties of spider dragline silk.</title>
        <authorList>
            <person name="Kono N."/>
            <person name="Nakamura H."/>
            <person name="Mori M."/>
            <person name="Yoshida Y."/>
            <person name="Ohtoshi R."/>
            <person name="Malay A.D."/>
            <person name="Moran D.A.P."/>
            <person name="Tomita M."/>
            <person name="Numata K."/>
            <person name="Arakawa K."/>
        </authorList>
    </citation>
    <scope>NUCLEOTIDE SEQUENCE</scope>
</reference>
<organism evidence="1 2">
    <name type="scientific">Trichonephila clavata</name>
    <name type="common">Joro spider</name>
    <name type="synonym">Nephila clavata</name>
    <dbReference type="NCBI Taxonomy" id="2740835"/>
    <lineage>
        <taxon>Eukaryota</taxon>
        <taxon>Metazoa</taxon>
        <taxon>Ecdysozoa</taxon>
        <taxon>Arthropoda</taxon>
        <taxon>Chelicerata</taxon>
        <taxon>Arachnida</taxon>
        <taxon>Araneae</taxon>
        <taxon>Araneomorphae</taxon>
        <taxon>Entelegynae</taxon>
        <taxon>Araneoidea</taxon>
        <taxon>Nephilidae</taxon>
        <taxon>Trichonephila</taxon>
    </lineage>
</organism>
<gene>
    <name evidence="1" type="ORF">TNCT_90181</name>
</gene>
<dbReference type="EMBL" id="BMAO01026504">
    <property type="protein sequence ID" value="GFR10207.1"/>
    <property type="molecule type" value="Genomic_DNA"/>
</dbReference>
<name>A0A8X6LJ24_TRICU</name>
<evidence type="ECO:0000313" key="2">
    <source>
        <dbReference type="Proteomes" id="UP000887116"/>
    </source>
</evidence>
<accession>A0A8X6LJ24</accession>
<dbReference type="Proteomes" id="UP000887116">
    <property type="component" value="Unassembled WGS sequence"/>
</dbReference>
<comment type="caution">
    <text evidence="1">The sequence shown here is derived from an EMBL/GenBank/DDBJ whole genome shotgun (WGS) entry which is preliminary data.</text>
</comment>
<proteinExistence type="predicted"/>